<feature type="compositionally biased region" description="Low complexity" evidence="1">
    <location>
        <begin position="19"/>
        <end position="31"/>
    </location>
</feature>
<evidence type="ECO:0000313" key="2">
    <source>
        <dbReference type="EMBL" id="GAA2101945.1"/>
    </source>
</evidence>
<dbReference type="Proteomes" id="UP001500897">
    <property type="component" value="Unassembled WGS sequence"/>
</dbReference>
<dbReference type="EMBL" id="BAAANS010000023">
    <property type="protein sequence ID" value="GAA2101945.1"/>
    <property type="molecule type" value="Genomic_DNA"/>
</dbReference>
<evidence type="ECO:0008006" key="4">
    <source>
        <dbReference type="Google" id="ProtNLM"/>
    </source>
</evidence>
<evidence type="ECO:0000256" key="1">
    <source>
        <dbReference type="SAM" id="MobiDB-lite"/>
    </source>
</evidence>
<protein>
    <recommendedName>
        <fullName evidence="4">DUF4034 domain-containing protein</fullName>
    </recommendedName>
</protein>
<dbReference type="RefSeq" id="WP_344553252.1">
    <property type="nucleotide sequence ID" value="NZ_BAAANS010000023.1"/>
</dbReference>
<reference evidence="3" key="1">
    <citation type="journal article" date="2019" name="Int. J. Syst. Evol. Microbiol.">
        <title>The Global Catalogue of Microorganisms (GCM) 10K type strain sequencing project: providing services to taxonomists for standard genome sequencing and annotation.</title>
        <authorList>
            <consortium name="The Broad Institute Genomics Platform"/>
            <consortium name="The Broad Institute Genome Sequencing Center for Infectious Disease"/>
            <person name="Wu L."/>
            <person name="Ma J."/>
        </authorList>
    </citation>
    <scope>NUCLEOTIDE SEQUENCE [LARGE SCALE GENOMIC DNA]</scope>
    <source>
        <strain evidence="3">JCM 14559</strain>
    </source>
</reference>
<evidence type="ECO:0000313" key="3">
    <source>
        <dbReference type="Proteomes" id="UP001500897"/>
    </source>
</evidence>
<gene>
    <name evidence="2" type="ORF">GCM10009759_36060</name>
</gene>
<organism evidence="2 3">
    <name type="scientific">Kitasatospora saccharophila</name>
    <dbReference type="NCBI Taxonomy" id="407973"/>
    <lineage>
        <taxon>Bacteria</taxon>
        <taxon>Bacillati</taxon>
        <taxon>Actinomycetota</taxon>
        <taxon>Actinomycetes</taxon>
        <taxon>Kitasatosporales</taxon>
        <taxon>Streptomycetaceae</taxon>
        <taxon>Kitasatospora</taxon>
    </lineage>
</organism>
<feature type="region of interest" description="Disordered" evidence="1">
    <location>
        <begin position="13"/>
        <end position="36"/>
    </location>
</feature>
<accession>A0ABP5IK76</accession>
<sequence>MGLFARLLGRRDTGEDHPAATAASTAAAAPPQGRPVIDPAFGDAELARLRAFVGVGSWPGARAVLDAAADQDELTLMVEAVADVKGAETLIGRALAADPDDALLQLAQGARHVSWAWEARTRASARNVSEEQWKLFHERLESAEEHLYRAAELDPELLGPWYFLQISGRGASIDREAARHRFEAALRRRPGHLASHRQRLQQLCEKWQGSHEQMHAFARGAMLAAPEGSPLGELVARAHIEHWLSLPPEEDAAYMAQEHVRGQLHEAADRSVRHPDYRRGRDWPIAHNVFAMAFALSGQPAAAHLFFAELGDRATELPWGYWGDAAEVYERTRLRCAKG</sequence>
<name>A0ABP5IK76_9ACTN</name>
<proteinExistence type="predicted"/>
<keyword evidence="3" id="KW-1185">Reference proteome</keyword>
<comment type="caution">
    <text evidence="2">The sequence shown here is derived from an EMBL/GenBank/DDBJ whole genome shotgun (WGS) entry which is preliminary data.</text>
</comment>